<gene>
    <name evidence="2" type="ORF">OCBIM_22008903mg</name>
</gene>
<feature type="transmembrane region" description="Helical" evidence="1">
    <location>
        <begin position="20"/>
        <end position="41"/>
    </location>
</feature>
<keyword evidence="1" id="KW-0812">Transmembrane</keyword>
<sequence>MKKGLSFRSYIPRISWDRSIILLLLTAAIFSFVAGSIISIWNNPQQYCQTIYQIYYIFHKRQNFFTEKIGPAEKRFRDCNAQFKGCAESFH</sequence>
<evidence type="ECO:0000313" key="2">
    <source>
        <dbReference type="EMBL" id="KOF91428.1"/>
    </source>
</evidence>
<keyword evidence="1" id="KW-1133">Transmembrane helix</keyword>
<organism evidence="2">
    <name type="scientific">Octopus bimaculoides</name>
    <name type="common">California two-spotted octopus</name>
    <dbReference type="NCBI Taxonomy" id="37653"/>
    <lineage>
        <taxon>Eukaryota</taxon>
        <taxon>Metazoa</taxon>
        <taxon>Spiralia</taxon>
        <taxon>Lophotrochozoa</taxon>
        <taxon>Mollusca</taxon>
        <taxon>Cephalopoda</taxon>
        <taxon>Coleoidea</taxon>
        <taxon>Octopodiformes</taxon>
        <taxon>Octopoda</taxon>
        <taxon>Incirrata</taxon>
        <taxon>Octopodidae</taxon>
        <taxon>Octopus</taxon>
    </lineage>
</organism>
<reference evidence="2" key="1">
    <citation type="submission" date="2015-07" db="EMBL/GenBank/DDBJ databases">
        <title>MeaNS - Measles Nucleotide Surveillance Program.</title>
        <authorList>
            <person name="Tran T."/>
            <person name="Druce J."/>
        </authorList>
    </citation>
    <scope>NUCLEOTIDE SEQUENCE</scope>
    <source>
        <strain evidence="2">UCB-OBI-ISO-001</strain>
        <tissue evidence="2">Gonad</tissue>
    </source>
</reference>
<dbReference type="AlphaFoldDB" id="A0A0L8HQ76"/>
<evidence type="ECO:0000256" key="1">
    <source>
        <dbReference type="SAM" id="Phobius"/>
    </source>
</evidence>
<proteinExistence type="predicted"/>
<protein>
    <submittedName>
        <fullName evidence="2">Uncharacterized protein</fullName>
    </submittedName>
</protein>
<dbReference type="EMBL" id="KQ417538">
    <property type="protein sequence ID" value="KOF91428.1"/>
    <property type="molecule type" value="Genomic_DNA"/>
</dbReference>
<name>A0A0L8HQ76_OCTBM</name>
<keyword evidence="1" id="KW-0472">Membrane</keyword>
<accession>A0A0L8HQ76</accession>